<dbReference type="InterPro" id="IPR012334">
    <property type="entry name" value="Pectin_lyas_fold"/>
</dbReference>
<name>A0AA86GKE8_9SPHN</name>
<evidence type="ECO:0000313" key="3">
    <source>
        <dbReference type="EMBL" id="AMG74472.1"/>
    </source>
</evidence>
<proteinExistence type="predicted"/>
<dbReference type="AlphaFoldDB" id="A0AA86GKE8"/>
<keyword evidence="4" id="KW-1185">Reference proteome</keyword>
<evidence type="ECO:0000259" key="2">
    <source>
        <dbReference type="Pfam" id="PF13229"/>
    </source>
</evidence>
<feature type="domain" description="Right handed beta helix" evidence="2">
    <location>
        <begin position="100"/>
        <end position="225"/>
    </location>
</feature>
<dbReference type="EMBL" id="CP012199">
    <property type="protein sequence ID" value="AMG74472.1"/>
    <property type="molecule type" value="Genomic_DNA"/>
</dbReference>
<feature type="region of interest" description="Disordered" evidence="1">
    <location>
        <begin position="370"/>
        <end position="406"/>
    </location>
</feature>
<gene>
    <name evidence="3" type="ORF">SGRAN_2097</name>
</gene>
<sequence>MRVHQLPHALGLGIAAVAMLAAFPVEAKTISVAPGGPDANEALQEALILAEPGDIVELGAGVWKLTDGLSLDVDKVTLRGAGTKDGTGSILDFSDQQGAGEGLLVTSDDVYLTNFAVLNTKGDGIKSKGADRIVYHRLRVEWTAGPKETNGAYGVYPVESSDVLIDSVYVRGASDAGIYVGQSRNIVVRDSIATENVAGIEIENSFDADVHDNVATKNTGGILVFDLPSLPQQGGHNVRVFDNVVNDNSTPNFAPKGNIVASVPTGTGVLVMANSRVEIFDNVFENNGTANVMIVGYRYPYQDDKYQPLPRDIAAWNNEHGKAGFAPAFPGGAEIAAAMGGAIPPVLWDGAGSAIVNDDVGVLSLNLPDVSTPQSEAKPSPADLKGEAPTPLPGITLPAAMEAKVR</sequence>
<dbReference type="Pfam" id="PF13229">
    <property type="entry name" value="Beta_helix"/>
    <property type="match status" value="1"/>
</dbReference>
<dbReference type="RefSeq" id="WP_067183421.1">
    <property type="nucleotide sequence ID" value="NZ_CP012199.1"/>
</dbReference>
<dbReference type="NCBIfam" id="TIGR03805">
    <property type="entry name" value="beta_helix_1"/>
    <property type="match status" value="1"/>
</dbReference>
<dbReference type="InterPro" id="IPR039448">
    <property type="entry name" value="Beta_helix"/>
</dbReference>
<evidence type="ECO:0000256" key="1">
    <source>
        <dbReference type="SAM" id="MobiDB-lite"/>
    </source>
</evidence>
<dbReference type="InterPro" id="IPR006626">
    <property type="entry name" value="PbH1"/>
</dbReference>
<dbReference type="KEGG" id="sgi:SGRAN_2097"/>
<dbReference type="Proteomes" id="UP000058599">
    <property type="component" value="Chromosome"/>
</dbReference>
<dbReference type="InterPro" id="IPR011050">
    <property type="entry name" value="Pectin_lyase_fold/virulence"/>
</dbReference>
<dbReference type="SUPFAM" id="SSF51126">
    <property type="entry name" value="Pectin lyase-like"/>
    <property type="match status" value="1"/>
</dbReference>
<protein>
    <submittedName>
        <fullName evidence="3">Parallel beta-helix repeat-containing protein</fullName>
    </submittedName>
</protein>
<dbReference type="Gene3D" id="2.160.20.10">
    <property type="entry name" value="Single-stranded right-handed beta-helix, Pectin lyase-like"/>
    <property type="match status" value="1"/>
</dbReference>
<reference evidence="3 4" key="1">
    <citation type="journal article" date="2016" name="BMC Genomics">
        <title>Genomic analysis of the nitrate-respiring Sphingopyxis granuli (formerly Sphingomonas macrogoltabida) strain TFA.</title>
        <authorList>
            <person name="Garcia-Romero I."/>
            <person name="Perez-Pulido A.J."/>
            <person name="Gonzalez-Flores Y.E."/>
            <person name="Reyes-Ramirez F."/>
            <person name="Santero E."/>
            <person name="Floriano B."/>
        </authorList>
    </citation>
    <scope>NUCLEOTIDE SEQUENCE [LARGE SCALE GENOMIC DNA]</scope>
    <source>
        <strain evidence="3 4">TFA</strain>
    </source>
</reference>
<evidence type="ECO:0000313" key="4">
    <source>
        <dbReference type="Proteomes" id="UP000058599"/>
    </source>
</evidence>
<organism evidence="3 4">
    <name type="scientific">Sphingopyxis granuli</name>
    <dbReference type="NCBI Taxonomy" id="267128"/>
    <lineage>
        <taxon>Bacteria</taxon>
        <taxon>Pseudomonadati</taxon>
        <taxon>Pseudomonadota</taxon>
        <taxon>Alphaproteobacteria</taxon>
        <taxon>Sphingomonadales</taxon>
        <taxon>Sphingomonadaceae</taxon>
        <taxon>Sphingopyxis</taxon>
    </lineage>
</organism>
<dbReference type="SMART" id="SM00710">
    <property type="entry name" value="PbH1"/>
    <property type="match status" value="6"/>
</dbReference>
<dbReference type="InterPro" id="IPR022442">
    <property type="entry name" value="SO_2930-like_dom"/>
</dbReference>
<accession>A0AA86GKE8</accession>